<feature type="transmembrane region" description="Helical" evidence="1">
    <location>
        <begin position="174"/>
        <end position="196"/>
    </location>
</feature>
<evidence type="ECO:0000256" key="1">
    <source>
        <dbReference type="SAM" id="Phobius"/>
    </source>
</evidence>
<proteinExistence type="predicted"/>
<keyword evidence="1" id="KW-0812">Transmembrane</keyword>
<feature type="domain" description="DUF6533" evidence="2">
    <location>
        <begin position="20"/>
        <end position="64"/>
    </location>
</feature>
<feature type="transmembrane region" description="Helical" evidence="1">
    <location>
        <begin position="54"/>
        <end position="73"/>
    </location>
</feature>
<protein>
    <recommendedName>
        <fullName evidence="2">DUF6533 domain-containing protein</fullName>
    </recommendedName>
</protein>
<dbReference type="Pfam" id="PF20151">
    <property type="entry name" value="DUF6533"/>
    <property type="match status" value="1"/>
</dbReference>
<dbReference type="AlphaFoldDB" id="A0A5C3KI06"/>
<feature type="transmembrane region" description="Helical" evidence="1">
    <location>
        <begin position="217"/>
        <end position="237"/>
    </location>
</feature>
<feature type="transmembrane region" description="Helical" evidence="1">
    <location>
        <begin position="85"/>
        <end position="110"/>
    </location>
</feature>
<dbReference type="InterPro" id="IPR045340">
    <property type="entry name" value="DUF6533"/>
</dbReference>
<name>A0A5C3KI06_COPMA</name>
<accession>A0A5C3KI06</accession>
<sequence length="363" mass="40955">MDQATESAIQVLGQKQAFDYVQAAVLSFLISDYLETLPLELKYVWPSRWNSVKIVFLVARYSPFFDVAVLVAFEVARNMSALGCHVLLGFGGSVIFVGVTFSEVILFIRVYAVSSRSRLIKWYLISHFVIVHLVKVVTMMIFAFTIQYETDPMVIRGSTQCHMLIKTPRFADHLFTGAFAMFVVSGTVIVLIMSWLSFQRFRSDGTNLVSIFFRDGVFYFMILTGISIVNIVVNIVFAPQFNYLLPGAQSVFHSTLSTRMVLRLRETADLQTGNKQLQFIDGHPQAEMFEPSRTQPIRFQSRSLVTHNTFTKEEAINACQPIFAVPRDRASIFWTLYASVHSTVQSGDDGQSARLEMAAVGNL</sequence>
<keyword evidence="4" id="KW-1185">Reference proteome</keyword>
<feature type="transmembrane region" description="Helical" evidence="1">
    <location>
        <begin position="122"/>
        <end position="146"/>
    </location>
</feature>
<gene>
    <name evidence="3" type="ORF">FA15DRAFT_708873</name>
</gene>
<evidence type="ECO:0000313" key="3">
    <source>
        <dbReference type="EMBL" id="TFK19547.1"/>
    </source>
</evidence>
<dbReference type="Proteomes" id="UP000307440">
    <property type="component" value="Unassembled WGS sequence"/>
</dbReference>
<organism evidence="3 4">
    <name type="scientific">Coprinopsis marcescibilis</name>
    <name type="common">Agaric fungus</name>
    <name type="synonym">Psathyrella marcescibilis</name>
    <dbReference type="NCBI Taxonomy" id="230819"/>
    <lineage>
        <taxon>Eukaryota</taxon>
        <taxon>Fungi</taxon>
        <taxon>Dikarya</taxon>
        <taxon>Basidiomycota</taxon>
        <taxon>Agaricomycotina</taxon>
        <taxon>Agaricomycetes</taxon>
        <taxon>Agaricomycetidae</taxon>
        <taxon>Agaricales</taxon>
        <taxon>Agaricineae</taxon>
        <taxon>Psathyrellaceae</taxon>
        <taxon>Coprinopsis</taxon>
    </lineage>
</organism>
<keyword evidence="1" id="KW-0472">Membrane</keyword>
<reference evidence="3 4" key="1">
    <citation type="journal article" date="2019" name="Nat. Ecol. Evol.">
        <title>Megaphylogeny resolves global patterns of mushroom evolution.</title>
        <authorList>
            <person name="Varga T."/>
            <person name="Krizsan K."/>
            <person name="Foldi C."/>
            <person name="Dima B."/>
            <person name="Sanchez-Garcia M."/>
            <person name="Sanchez-Ramirez S."/>
            <person name="Szollosi G.J."/>
            <person name="Szarkandi J.G."/>
            <person name="Papp V."/>
            <person name="Albert L."/>
            <person name="Andreopoulos W."/>
            <person name="Angelini C."/>
            <person name="Antonin V."/>
            <person name="Barry K.W."/>
            <person name="Bougher N.L."/>
            <person name="Buchanan P."/>
            <person name="Buyck B."/>
            <person name="Bense V."/>
            <person name="Catcheside P."/>
            <person name="Chovatia M."/>
            <person name="Cooper J."/>
            <person name="Damon W."/>
            <person name="Desjardin D."/>
            <person name="Finy P."/>
            <person name="Geml J."/>
            <person name="Haridas S."/>
            <person name="Hughes K."/>
            <person name="Justo A."/>
            <person name="Karasinski D."/>
            <person name="Kautmanova I."/>
            <person name="Kiss B."/>
            <person name="Kocsube S."/>
            <person name="Kotiranta H."/>
            <person name="LaButti K.M."/>
            <person name="Lechner B.E."/>
            <person name="Liimatainen K."/>
            <person name="Lipzen A."/>
            <person name="Lukacs Z."/>
            <person name="Mihaltcheva S."/>
            <person name="Morgado L.N."/>
            <person name="Niskanen T."/>
            <person name="Noordeloos M.E."/>
            <person name="Ohm R.A."/>
            <person name="Ortiz-Santana B."/>
            <person name="Ovrebo C."/>
            <person name="Racz N."/>
            <person name="Riley R."/>
            <person name="Savchenko A."/>
            <person name="Shiryaev A."/>
            <person name="Soop K."/>
            <person name="Spirin V."/>
            <person name="Szebenyi C."/>
            <person name="Tomsovsky M."/>
            <person name="Tulloss R.E."/>
            <person name="Uehling J."/>
            <person name="Grigoriev I.V."/>
            <person name="Vagvolgyi C."/>
            <person name="Papp T."/>
            <person name="Martin F.M."/>
            <person name="Miettinen O."/>
            <person name="Hibbett D.S."/>
            <person name="Nagy L.G."/>
        </authorList>
    </citation>
    <scope>NUCLEOTIDE SEQUENCE [LARGE SCALE GENOMIC DNA]</scope>
    <source>
        <strain evidence="3 4">CBS 121175</strain>
    </source>
</reference>
<evidence type="ECO:0000259" key="2">
    <source>
        <dbReference type="Pfam" id="PF20151"/>
    </source>
</evidence>
<dbReference type="EMBL" id="ML210335">
    <property type="protein sequence ID" value="TFK19547.1"/>
    <property type="molecule type" value="Genomic_DNA"/>
</dbReference>
<evidence type="ECO:0000313" key="4">
    <source>
        <dbReference type="Proteomes" id="UP000307440"/>
    </source>
</evidence>
<keyword evidence="1" id="KW-1133">Transmembrane helix</keyword>
<dbReference type="OrthoDB" id="2958007at2759"/>